<keyword evidence="1" id="KW-0677">Repeat</keyword>
<dbReference type="GO" id="GO:0009658">
    <property type="term" value="P:chloroplast organization"/>
    <property type="evidence" value="ECO:0007669"/>
    <property type="project" value="InterPro"/>
</dbReference>
<evidence type="ECO:0000313" key="5">
    <source>
        <dbReference type="EMBL" id="KAF8727838.1"/>
    </source>
</evidence>
<dbReference type="PROSITE" id="PS51375">
    <property type="entry name" value="PPR"/>
    <property type="match status" value="1"/>
</dbReference>
<dbReference type="OrthoDB" id="1904535at2759"/>
<dbReference type="GO" id="GO:0009507">
    <property type="term" value="C:chloroplast"/>
    <property type="evidence" value="ECO:0007669"/>
    <property type="project" value="TreeGrafter"/>
</dbReference>
<feature type="region of interest" description="Disordered" evidence="4">
    <location>
        <begin position="1"/>
        <end position="50"/>
    </location>
</feature>
<evidence type="ECO:0000256" key="1">
    <source>
        <dbReference type="ARBA" id="ARBA00022737"/>
    </source>
</evidence>
<gene>
    <name evidence="5" type="ORF">HU200_018402</name>
</gene>
<comment type="caution">
    <text evidence="5">The sequence shown here is derived from an EMBL/GenBank/DDBJ whole genome shotgun (WGS) entry which is preliminary data.</text>
</comment>
<dbReference type="InterPro" id="IPR002885">
    <property type="entry name" value="PPR_rpt"/>
</dbReference>
<protein>
    <recommendedName>
        <fullName evidence="7">Pentacotripeptide-repeat region of PRORP domain-containing protein</fullName>
    </recommendedName>
</protein>
<accession>A0A835F3U0</accession>
<feature type="repeat" description="PPR" evidence="3">
    <location>
        <begin position="393"/>
        <end position="427"/>
    </location>
</feature>
<dbReference type="PANTHER" id="PTHR46935">
    <property type="entry name" value="OS01G0674700 PROTEIN"/>
    <property type="match status" value="1"/>
</dbReference>
<dbReference type="Gene3D" id="1.25.40.10">
    <property type="entry name" value="Tetratricopeptide repeat domain"/>
    <property type="match status" value="3"/>
</dbReference>
<dbReference type="Pfam" id="PF01535">
    <property type="entry name" value="PPR"/>
    <property type="match status" value="1"/>
</dbReference>
<dbReference type="Pfam" id="PF13812">
    <property type="entry name" value="PPR_3"/>
    <property type="match status" value="1"/>
</dbReference>
<feature type="compositionally biased region" description="Low complexity" evidence="4">
    <location>
        <begin position="25"/>
        <end position="37"/>
    </location>
</feature>
<dbReference type="AlphaFoldDB" id="A0A835F3U0"/>
<name>A0A835F3U0_9POAL</name>
<evidence type="ECO:0000256" key="3">
    <source>
        <dbReference type="PROSITE-ProRule" id="PRU00708"/>
    </source>
</evidence>
<evidence type="ECO:0000313" key="6">
    <source>
        <dbReference type="Proteomes" id="UP000636709"/>
    </source>
</evidence>
<sequence length="885" mass="100381">MAVTPPPPRFQPSLHLQDTKPNPSPSRSTPRPAATTETLRRRLLRRGVSPTPKILHALRKKEALKALRRARKDTAAAAAAAQHPCEEALAVAEEDEEETRFRAAAAEYRALVGRPWDGAARGVALPRGGGREEEGLEGLKEMLVARRGDGFRWLLDDDIETEAAERKQQKRPGTGWDSEAEDEDMKIQLLVTRYFFSCYVRLSEYSCHFRLTRMMKKADLIYNEDNLLRILDGLEAQGNWRQALAVTEWVYNENSYRHRKSRFVYTKLLSILGKSLRATEALRVFTIMRGDAQIYPDMPAYHSIAVTLGRAGLLKELIKIIEYMRQKPSKKVMKMRRKDWDPSLEPDVLIYNSVRTASCPLFSFVLNACVLSQQWKGVFWVFQQMRISGVPPTGATFGLAMEVMLKAKKYDFVQKFYEKMQKNGVTPRAITYKALWEQGKINEAVEAVNDMEQRGVVGTASVYYELACCLCNHGRWRDAMLQVHKLKQLPLTKPLEYTFTGMILASFNGGHFYECISIFESMKDYCSPNIGAINAMLKVYGRCDMFGKAKDLFETTRACFSNSQTFGHEHSSLTPDAYTYSCMLEASASAQQWEYFEYVYREMALSHHYLDQSKYSWLLIKACRAGKSYLLEHALDSILERAEIPDAQLIVELICQSTAQRDYGRVLQLLNIMTEASIKINEVEWANILQQNVHQFSVDALQDIIKYLSSSGSINADPALSFVKALGSQCETTSMKSTCLLVDGSSTRQCECSLLVNEGKTLRNNLTEQDQLTDTCKNLCTNEHLDVPHSDRDDIPQLDVAAVMSRDISLSRPRLENINGQCDLGHWGPQVSAIDEVLDSMSSYGDSSYREMPSASEILELWEQERMNDVFDPKAESKTTLIRGL</sequence>
<dbReference type="EMBL" id="JACEFO010001629">
    <property type="protein sequence ID" value="KAF8727838.1"/>
    <property type="molecule type" value="Genomic_DNA"/>
</dbReference>
<dbReference type="FunFam" id="1.25.40.10:FF:001552">
    <property type="entry name" value="Predicted protein"/>
    <property type="match status" value="1"/>
</dbReference>
<proteinExistence type="predicted"/>
<reference evidence="5" key="1">
    <citation type="submission" date="2020-07" db="EMBL/GenBank/DDBJ databases">
        <title>Genome sequence and genetic diversity analysis of an under-domesticated orphan crop, white fonio (Digitaria exilis).</title>
        <authorList>
            <person name="Bennetzen J.L."/>
            <person name="Chen S."/>
            <person name="Ma X."/>
            <person name="Wang X."/>
            <person name="Yssel A.E.J."/>
            <person name="Chaluvadi S.R."/>
            <person name="Johnson M."/>
            <person name="Gangashetty P."/>
            <person name="Hamidou F."/>
            <person name="Sanogo M.D."/>
            <person name="Zwaenepoel A."/>
            <person name="Wallace J."/>
            <person name="Van De Peer Y."/>
            <person name="Van Deynze A."/>
        </authorList>
    </citation>
    <scope>NUCLEOTIDE SEQUENCE</scope>
    <source>
        <tissue evidence="5">Leaves</tissue>
    </source>
</reference>
<feature type="compositionally biased region" description="Pro residues" evidence="4">
    <location>
        <begin position="1"/>
        <end position="10"/>
    </location>
</feature>
<organism evidence="5 6">
    <name type="scientific">Digitaria exilis</name>
    <dbReference type="NCBI Taxonomy" id="1010633"/>
    <lineage>
        <taxon>Eukaryota</taxon>
        <taxon>Viridiplantae</taxon>
        <taxon>Streptophyta</taxon>
        <taxon>Embryophyta</taxon>
        <taxon>Tracheophyta</taxon>
        <taxon>Spermatophyta</taxon>
        <taxon>Magnoliopsida</taxon>
        <taxon>Liliopsida</taxon>
        <taxon>Poales</taxon>
        <taxon>Poaceae</taxon>
        <taxon>PACMAD clade</taxon>
        <taxon>Panicoideae</taxon>
        <taxon>Panicodae</taxon>
        <taxon>Paniceae</taxon>
        <taxon>Anthephorinae</taxon>
        <taxon>Digitaria</taxon>
    </lineage>
</organism>
<keyword evidence="2" id="KW-0809">Transit peptide</keyword>
<keyword evidence="6" id="KW-1185">Reference proteome</keyword>
<dbReference type="InterPro" id="IPR011990">
    <property type="entry name" value="TPR-like_helical_dom_sf"/>
</dbReference>
<dbReference type="PANTHER" id="PTHR46935:SF2">
    <property type="entry name" value="PENTACOTRIPEPTIDE-REPEAT REGION OF PRORP DOMAIN-CONTAINING PROTEIN"/>
    <property type="match status" value="1"/>
</dbReference>
<evidence type="ECO:0008006" key="7">
    <source>
        <dbReference type="Google" id="ProtNLM"/>
    </source>
</evidence>
<evidence type="ECO:0000256" key="2">
    <source>
        <dbReference type="ARBA" id="ARBA00022946"/>
    </source>
</evidence>
<dbReference type="Proteomes" id="UP000636709">
    <property type="component" value="Unassembled WGS sequence"/>
</dbReference>
<dbReference type="InterPro" id="IPR044645">
    <property type="entry name" value="DG1/EMB2279-like"/>
</dbReference>
<evidence type="ECO:0000256" key="4">
    <source>
        <dbReference type="SAM" id="MobiDB-lite"/>
    </source>
</evidence>